<reference evidence="1" key="1">
    <citation type="submission" date="2022-07" db="EMBL/GenBank/DDBJ databases">
        <title>Genome Sequence of Lecanicillium saksenae.</title>
        <authorList>
            <person name="Buettner E."/>
        </authorList>
    </citation>
    <scope>NUCLEOTIDE SEQUENCE</scope>
    <source>
        <strain evidence="1">VT-O1</strain>
    </source>
</reference>
<sequence length="95" mass="9985">MYSASKAALNALTLAWAEELGDRGVTVNVVAPGPVGTDYAPEEEHPLTKKFRAQQYTKRDGTPEEVANVVVFIASAGSSFVNGQVLGVDGGLSYV</sequence>
<dbReference type="Proteomes" id="UP001148737">
    <property type="component" value="Unassembled WGS sequence"/>
</dbReference>
<evidence type="ECO:0000313" key="2">
    <source>
        <dbReference type="Proteomes" id="UP001148737"/>
    </source>
</evidence>
<dbReference type="EMBL" id="JANAKD010002970">
    <property type="protein sequence ID" value="KAJ3472632.1"/>
    <property type="molecule type" value="Genomic_DNA"/>
</dbReference>
<accession>A0ACC1QF87</accession>
<evidence type="ECO:0000313" key="1">
    <source>
        <dbReference type="EMBL" id="KAJ3472632.1"/>
    </source>
</evidence>
<name>A0ACC1QF87_9HYPO</name>
<protein>
    <submittedName>
        <fullName evidence="1">Uncharacterized protein</fullName>
    </submittedName>
</protein>
<comment type="caution">
    <text evidence="1">The sequence shown here is derived from an EMBL/GenBank/DDBJ whole genome shotgun (WGS) entry which is preliminary data.</text>
</comment>
<organism evidence="1 2">
    <name type="scientific">Lecanicillium saksenae</name>
    <dbReference type="NCBI Taxonomy" id="468837"/>
    <lineage>
        <taxon>Eukaryota</taxon>
        <taxon>Fungi</taxon>
        <taxon>Dikarya</taxon>
        <taxon>Ascomycota</taxon>
        <taxon>Pezizomycotina</taxon>
        <taxon>Sordariomycetes</taxon>
        <taxon>Hypocreomycetidae</taxon>
        <taxon>Hypocreales</taxon>
        <taxon>Cordycipitaceae</taxon>
        <taxon>Lecanicillium</taxon>
    </lineage>
</organism>
<keyword evidence="2" id="KW-1185">Reference proteome</keyword>
<gene>
    <name evidence="1" type="ORF">NLG97_g10833</name>
</gene>
<proteinExistence type="predicted"/>